<name>A0ABQ5CD06_9ASTR</name>
<comment type="caution">
    <text evidence="4">The sequence shown here is derived from an EMBL/GenBank/DDBJ whole genome shotgun (WGS) entry which is preliminary data.</text>
</comment>
<accession>A0ABQ5CD06</accession>
<reference evidence="4" key="1">
    <citation type="journal article" date="2022" name="Int. J. Mol. Sci.">
        <title>Draft Genome of Tanacetum Coccineum: Genomic Comparison of Closely Related Tanacetum-Family Plants.</title>
        <authorList>
            <person name="Yamashiro T."/>
            <person name="Shiraishi A."/>
            <person name="Nakayama K."/>
            <person name="Satake H."/>
        </authorList>
    </citation>
    <scope>NUCLEOTIDE SEQUENCE</scope>
</reference>
<dbReference type="SUPFAM" id="SSF50630">
    <property type="entry name" value="Acid proteases"/>
    <property type="match status" value="1"/>
</dbReference>
<keyword evidence="1" id="KW-0862">Zinc</keyword>
<dbReference type="PANTHER" id="PTHR15503">
    <property type="entry name" value="LDOC1 RELATED"/>
    <property type="match status" value="1"/>
</dbReference>
<dbReference type="InterPro" id="IPR021109">
    <property type="entry name" value="Peptidase_aspartic_dom_sf"/>
</dbReference>
<keyword evidence="1" id="KW-0863">Zinc-finger</keyword>
<dbReference type="PROSITE" id="PS50158">
    <property type="entry name" value="ZF_CCHC"/>
    <property type="match status" value="1"/>
</dbReference>
<reference evidence="4" key="2">
    <citation type="submission" date="2022-01" db="EMBL/GenBank/DDBJ databases">
        <authorList>
            <person name="Yamashiro T."/>
            <person name="Shiraishi A."/>
            <person name="Satake H."/>
            <person name="Nakayama K."/>
        </authorList>
    </citation>
    <scope>NUCLEOTIDE SEQUENCE</scope>
</reference>
<feature type="region of interest" description="Disordered" evidence="2">
    <location>
        <begin position="21"/>
        <end position="74"/>
    </location>
</feature>
<feature type="compositionally biased region" description="Polar residues" evidence="2">
    <location>
        <begin position="58"/>
        <end position="74"/>
    </location>
</feature>
<dbReference type="GO" id="GO:0003964">
    <property type="term" value="F:RNA-directed DNA polymerase activity"/>
    <property type="evidence" value="ECO:0007669"/>
    <property type="project" value="UniProtKB-KW"/>
</dbReference>
<feature type="domain" description="CCHC-type" evidence="3">
    <location>
        <begin position="96"/>
        <end position="110"/>
    </location>
</feature>
<sequence length="260" mass="28201">MVAAMEPTTIQKAVQIADTLTDEAIRNGSIKKNPEKRGNKGEPSKDRNGKDDNKRTRTGNAFATTTNPVRRENTGTTPKCTTCNFYHLPEAPCRTCFKCNRPGHLAKDCRVVPRNMNPVNARNPVVARGACFECGGTDHYKLACPRLNRAQGPGVNRPNQALAIDGGQGRGNNGNQAHGLAIMLGAEEPHKDPNIVTGTFTLNNHYATTLFDSGADYSFVSTTFIPLLGIEPSDLGFSYEIEIASGQLVEIVKVIKGYKL</sequence>
<keyword evidence="5" id="KW-1185">Reference proteome</keyword>
<dbReference type="Pfam" id="PF08284">
    <property type="entry name" value="RVP_2"/>
    <property type="match status" value="1"/>
</dbReference>
<dbReference type="SUPFAM" id="SSF57756">
    <property type="entry name" value="Retrovirus zinc finger-like domains"/>
    <property type="match status" value="1"/>
</dbReference>
<evidence type="ECO:0000313" key="4">
    <source>
        <dbReference type="EMBL" id="GJT24488.1"/>
    </source>
</evidence>
<dbReference type="Proteomes" id="UP001151760">
    <property type="component" value="Unassembled WGS sequence"/>
</dbReference>
<dbReference type="PANTHER" id="PTHR15503:SF45">
    <property type="entry name" value="RNA-DIRECTED DNA POLYMERASE HOMOLOG"/>
    <property type="match status" value="1"/>
</dbReference>
<evidence type="ECO:0000313" key="5">
    <source>
        <dbReference type="Proteomes" id="UP001151760"/>
    </source>
</evidence>
<gene>
    <name evidence="4" type="ORF">Tco_0894425</name>
</gene>
<keyword evidence="1" id="KW-0479">Metal-binding</keyword>
<evidence type="ECO:0000256" key="1">
    <source>
        <dbReference type="PROSITE-ProRule" id="PRU00047"/>
    </source>
</evidence>
<evidence type="ECO:0000259" key="3">
    <source>
        <dbReference type="PROSITE" id="PS50158"/>
    </source>
</evidence>
<dbReference type="Pfam" id="PF00098">
    <property type="entry name" value="zf-CCHC"/>
    <property type="match status" value="1"/>
</dbReference>
<protein>
    <submittedName>
        <fullName evidence="4">Reverse transcriptase domain-containing protein</fullName>
    </submittedName>
</protein>
<dbReference type="EMBL" id="BQNB010014140">
    <property type="protein sequence ID" value="GJT24488.1"/>
    <property type="molecule type" value="Genomic_DNA"/>
</dbReference>
<keyword evidence="4" id="KW-0695">RNA-directed DNA polymerase</keyword>
<evidence type="ECO:0000256" key="2">
    <source>
        <dbReference type="SAM" id="MobiDB-lite"/>
    </source>
</evidence>
<organism evidence="4 5">
    <name type="scientific">Tanacetum coccineum</name>
    <dbReference type="NCBI Taxonomy" id="301880"/>
    <lineage>
        <taxon>Eukaryota</taxon>
        <taxon>Viridiplantae</taxon>
        <taxon>Streptophyta</taxon>
        <taxon>Embryophyta</taxon>
        <taxon>Tracheophyta</taxon>
        <taxon>Spermatophyta</taxon>
        <taxon>Magnoliopsida</taxon>
        <taxon>eudicotyledons</taxon>
        <taxon>Gunneridae</taxon>
        <taxon>Pentapetalae</taxon>
        <taxon>asterids</taxon>
        <taxon>campanulids</taxon>
        <taxon>Asterales</taxon>
        <taxon>Asteraceae</taxon>
        <taxon>Asteroideae</taxon>
        <taxon>Anthemideae</taxon>
        <taxon>Anthemidinae</taxon>
        <taxon>Tanacetum</taxon>
    </lineage>
</organism>
<keyword evidence="4" id="KW-0808">Transferase</keyword>
<dbReference type="InterPro" id="IPR001878">
    <property type="entry name" value="Znf_CCHC"/>
</dbReference>
<dbReference type="SMART" id="SM00343">
    <property type="entry name" value="ZnF_C2HC"/>
    <property type="match status" value="2"/>
</dbReference>
<dbReference type="CDD" id="cd00303">
    <property type="entry name" value="retropepsin_like"/>
    <property type="match status" value="1"/>
</dbReference>
<dbReference type="InterPro" id="IPR032567">
    <property type="entry name" value="RTL1-rel"/>
</dbReference>
<dbReference type="Gene3D" id="4.10.60.10">
    <property type="entry name" value="Zinc finger, CCHC-type"/>
    <property type="match status" value="1"/>
</dbReference>
<dbReference type="InterPro" id="IPR036875">
    <property type="entry name" value="Znf_CCHC_sf"/>
</dbReference>
<proteinExistence type="predicted"/>
<keyword evidence="4" id="KW-0548">Nucleotidyltransferase</keyword>
<feature type="compositionally biased region" description="Basic and acidic residues" evidence="2">
    <location>
        <begin position="32"/>
        <end position="55"/>
    </location>
</feature>